<proteinExistence type="predicted"/>
<dbReference type="AlphaFoldDB" id="A0A4R4MUD2"/>
<keyword evidence="10" id="KW-1133">Transmembrane helix</keyword>
<comment type="catalytic activity">
    <reaction evidence="1">
        <text>ATP + protein L-histidine = ADP + protein N-phospho-L-histidine.</text>
        <dbReference type="EC" id="2.7.13.3"/>
    </reaction>
</comment>
<evidence type="ECO:0000256" key="5">
    <source>
        <dbReference type="ARBA" id="ARBA00022741"/>
    </source>
</evidence>
<dbReference type="PANTHER" id="PTHR24421:SF10">
    <property type="entry name" value="NITRATE_NITRITE SENSOR PROTEIN NARQ"/>
    <property type="match status" value="1"/>
</dbReference>
<dbReference type="EC" id="2.7.13.3" evidence="2"/>
<dbReference type="GO" id="GO:0016020">
    <property type="term" value="C:membrane"/>
    <property type="evidence" value="ECO:0007669"/>
    <property type="project" value="InterPro"/>
</dbReference>
<protein>
    <recommendedName>
        <fullName evidence="2">histidine kinase</fullName>
        <ecNumber evidence="2">2.7.13.3</ecNumber>
    </recommendedName>
</protein>
<dbReference type="OrthoDB" id="227596at2"/>
<evidence type="ECO:0000256" key="4">
    <source>
        <dbReference type="ARBA" id="ARBA00022679"/>
    </source>
</evidence>
<keyword evidence="10" id="KW-0472">Membrane</keyword>
<dbReference type="GO" id="GO:0046983">
    <property type="term" value="F:protein dimerization activity"/>
    <property type="evidence" value="ECO:0007669"/>
    <property type="project" value="InterPro"/>
</dbReference>
<feature type="transmembrane region" description="Helical" evidence="10">
    <location>
        <begin position="157"/>
        <end position="176"/>
    </location>
</feature>
<evidence type="ECO:0000256" key="6">
    <source>
        <dbReference type="ARBA" id="ARBA00022777"/>
    </source>
</evidence>
<feature type="transmembrane region" description="Helical" evidence="10">
    <location>
        <begin position="127"/>
        <end position="145"/>
    </location>
</feature>
<sequence length="414" mass="45010">MDVTAHQDDGVHAHEYRWALPSVLLGDAREGGRVRRSTRDWIVDTLMFLLACGLTVLSLPEIQNAPAPLQTAEQILGALSCAAVWLRRRWPVGLAVVTMLFSSYLELPGGASVVALFTVAVHRPFKISGPVALFSLVTLAPYVLLRPRTELDRGWTAALGVALVLTVLAWGIVVRARRQVIWSLRQQAEVAADEARRSERERIAREMHDVLAHRVSMLSLHAGALEFRPDAPTEEIARAASAIRNNAHLALQDLREVIGVLRAVRPGDQDEGEEPVPERPQPTLADLPKLAGECRLAGMDVRLTLGVEDAPEGLGRNLYRIVQEALTNARKHAGGAPVAVTVAGRRGKGVSVEVRNPLRARHGLRIPGAGAGLIGLTERAELAGGRLEHGPTPEGEFLVRAWLPWPAKTTREDA</sequence>
<evidence type="ECO:0000256" key="3">
    <source>
        <dbReference type="ARBA" id="ARBA00022553"/>
    </source>
</evidence>
<evidence type="ECO:0000256" key="2">
    <source>
        <dbReference type="ARBA" id="ARBA00012438"/>
    </source>
</evidence>
<dbReference type="GO" id="GO:0005524">
    <property type="term" value="F:ATP binding"/>
    <property type="evidence" value="ECO:0007669"/>
    <property type="project" value="UniProtKB-KW"/>
</dbReference>
<name>A0A4R4MUD2_9ACTN</name>
<evidence type="ECO:0000256" key="1">
    <source>
        <dbReference type="ARBA" id="ARBA00000085"/>
    </source>
</evidence>
<evidence type="ECO:0000313" key="12">
    <source>
        <dbReference type="EMBL" id="TDB99667.1"/>
    </source>
</evidence>
<keyword evidence="10" id="KW-0812">Transmembrane</keyword>
<dbReference type="PANTHER" id="PTHR24421">
    <property type="entry name" value="NITRATE/NITRITE SENSOR PROTEIN NARX-RELATED"/>
    <property type="match status" value="1"/>
</dbReference>
<dbReference type="GO" id="GO:0000155">
    <property type="term" value="F:phosphorelay sensor kinase activity"/>
    <property type="evidence" value="ECO:0007669"/>
    <property type="project" value="InterPro"/>
</dbReference>
<dbReference type="Gene3D" id="1.20.5.1930">
    <property type="match status" value="1"/>
</dbReference>
<keyword evidence="4" id="KW-0808">Transferase</keyword>
<evidence type="ECO:0000256" key="9">
    <source>
        <dbReference type="SAM" id="MobiDB-lite"/>
    </source>
</evidence>
<dbReference type="InterPro" id="IPR011712">
    <property type="entry name" value="Sig_transdc_His_kin_sub3_dim/P"/>
</dbReference>
<feature type="transmembrane region" description="Helical" evidence="10">
    <location>
        <begin position="41"/>
        <end position="59"/>
    </location>
</feature>
<gene>
    <name evidence="12" type="ORF">E1267_36875</name>
</gene>
<evidence type="ECO:0000256" key="8">
    <source>
        <dbReference type="ARBA" id="ARBA00023012"/>
    </source>
</evidence>
<dbReference type="CDD" id="cd16917">
    <property type="entry name" value="HATPase_UhpB-NarQ-NarX-like"/>
    <property type="match status" value="1"/>
</dbReference>
<keyword evidence="7" id="KW-0067">ATP-binding</keyword>
<evidence type="ECO:0000256" key="7">
    <source>
        <dbReference type="ARBA" id="ARBA00022840"/>
    </source>
</evidence>
<feature type="domain" description="Signal transduction histidine kinase subgroup 3 dimerisation and phosphoacceptor" evidence="11">
    <location>
        <begin position="199"/>
        <end position="263"/>
    </location>
</feature>
<accession>A0A4R4MUD2</accession>
<keyword evidence="5" id="KW-0547">Nucleotide-binding</keyword>
<evidence type="ECO:0000313" key="13">
    <source>
        <dbReference type="Proteomes" id="UP000295157"/>
    </source>
</evidence>
<dbReference type="EMBL" id="SMJZ01000215">
    <property type="protein sequence ID" value="TDB99667.1"/>
    <property type="molecule type" value="Genomic_DNA"/>
</dbReference>
<keyword evidence="6 12" id="KW-0418">Kinase</keyword>
<keyword evidence="8" id="KW-0902">Two-component regulatory system</keyword>
<dbReference type="Proteomes" id="UP000295157">
    <property type="component" value="Unassembled WGS sequence"/>
</dbReference>
<keyword evidence="3" id="KW-0597">Phosphoprotein</keyword>
<evidence type="ECO:0000256" key="10">
    <source>
        <dbReference type="SAM" id="Phobius"/>
    </source>
</evidence>
<keyword evidence="13" id="KW-1185">Reference proteome</keyword>
<dbReference type="InterPro" id="IPR050482">
    <property type="entry name" value="Sensor_HK_TwoCompSys"/>
</dbReference>
<feature type="region of interest" description="Disordered" evidence="9">
    <location>
        <begin position="266"/>
        <end position="285"/>
    </location>
</feature>
<dbReference type="SUPFAM" id="SSF55874">
    <property type="entry name" value="ATPase domain of HSP90 chaperone/DNA topoisomerase II/histidine kinase"/>
    <property type="match status" value="1"/>
</dbReference>
<feature type="transmembrane region" description="Helical" evidence="10">
    <location>
        <begin position="94"/>
        <end position="120"/>
    </location>
</feature>
<reference evidence="12 13" key="1">
    <citation type="submission" date="2019-02" db="EMBL/GenBank/DDBJ databases">
        <title>Draft genome sequences of novel Actinobacteria.</title>
        <authorList>
            <person name="Sahin N."/>
            <person name="Ay H."/>
            <person name="Saygin H."/>
        </authorList>
    </citation>
    <scope>NUCLEOTIDE SEQUENCE [LARGE SCALE GENOMIC DNA]</scope>
    <source>
        <strain evidence="12 13">KC201</strain>
    </source>
</reference>
<comment type="caution">
    <text evidence="12">The sequence shown here is derived from an EMBL/GenBank/DDBJ whole genome shotgun (WGS) entry which is preliminary data.</text>
</comment>
<dbReference type="Gene3D" id="3.30.565.10">
    <property type="entry name" value="Histidine kinase-like ATPase, C-terminal domain"/>
    <property type="match status" value="1"/>
</dbReference>
<organism evidence="12 13">
    <name type="scientific">Nonomuraea longispora</name>
    <dbReference type="NCBI Taxonomy" id="1848320"/>
    <lineage>
        <taxon>Bacteria</taxon>
        <taxon>Bacillati</taxon>
        <taxon>Actinomycetota</taxon>
        <taxon>Actinomycetes</taxon>
        <taxon>Streptosporangiales</taxon>
        <taxon>Streptosporangiaceae</taxon>
        <taxon>Nonomuraea</taxon>
    </lineage>
</organism>
<dbReference type="InterPro" id="IPR036890">
    <property type="entry name" value="HATPase_C_sf"/>
</dbReference>
<evidence type="ECO:0000259" key="11">
    <source>
        <dbReference type="Pfam" id="PF07730"/>
    </source>
</evidence>
<dbReference type="Pfam" id="PF07730">
    <property type="entry name" value="HisKA_3"/>
    <property type="match status" value="1"/>
</dbReference>